<dbReference type="InterPro" id="IPR041629">
    <property type="entry name" value="SCP_3"/>
</dbReference>
<evidence type="ECO:0000259" key="1">
    <source>
        <dbReference type="Pfam" id="PF17844"/>
    </source>
</evidence>
<name>A0A9W5UVI1_9ACTN</name>
<feature type="domain" description="Bacterial SCP orthologue" evidence="1">
    <location>
        <begin position="37"/>
        <end position="129"/>
    </location>
</feature>
<sequence length="132" mass="13969">MTVGAITPYRPVVSSPYIKSASVAAALSALDEGRTPERPVLREAVRALLTLLADRAPGRSVEVRVPPYGAVQCVPGPRHTRGTPPNTVEMDPETWLGLAAGRLNWTQAVTEGRVNASGARADLSAYLPLELG</sequence>
<evidence type="ECO:0000313" key="3">
    <source>
        <dbReference type="Proteomes" id="UP000607311"/>
    </source>
</evidence>
<proteinExistence type="predicted"/>
<protein>
    <recommendedName>
        <fullName evidence="1">Bacterial SCP orthologue domain-containing protein</fullName>
    </recommendedName>
</protein>
<evidence type="ECO:0000313" key="2">
    <source>
        <dbReference type="EMBL" id="GIJ34005.1"/>
    </source>
</evidence>
<gene>
    <name evidence="2" type="ORF">Vse01_31530</name>
</gene>
<dbReference type="SUPFAM" id="SSF55718">
    <property type="entry name" value="SCP-like"/>
    <property type="match status" value="1"/>
</dbReference>
<dbReference type="EMBL" id="BOPD01000018">
    <property type="protein sequence ID" value="GIJ34005.1"/>
    <property type="molecule type" value="Genomic_DNA"/>
</dbReference>
<comment type="caution">
    <text evidence="2">The sequence shown here is derived from an EMBL/GenBank/DDBJ whole genome shotgun (WGS) entry which is preliminary data.</text>
</comment>
<dbReference type="InterPro" id="IPR036527">
    <property type="entry name" value="SCP2_sterol-bd_dom_sf"/>
</dbReference>
<dbReference type="Pfam" id="PF17844">
    <property type="entry name" value="SCP_3"/>
    <property type="match status" value="1"/>
</dbReference>
<reference evidence="2" key="1">
    <citation type="submission" date="2021-01" db="EMBL/GenBank/DDBJ databases">
        <title>Whole genome shotgun sequence of Verrucosispora sediminis NBRC 107745.</title>
        <authorList>
            <person name="Komaki H."/>
            <person name="Tamura T."/>
        </authorList>
    </citation>
    <scope>NUCLEOTIDE SEQUENCE</scope>
    <source>
        <strain evidence="2">NBRC 107745</strain>
    </source>
</reference>
<dbReference type="Gene3D" id="3.30.1050.40">
    <property type="match status" value="1"/>
</dbReference>
<accession>A0A9W5UVI1</accession>
<dbReference type="AlphaFoldDB" id="A0A9W5UVI1"/>
<dbReference type="Proteomes" id="UP000607311">
    <property type="component" value="Unassembled WGS sequence"/>
</dbReference>
<keyword evidence="3" id="KW-1185">Reference proteome</keyword>
<organism evidence="2 3">
    <name type="scientific">Micromonospora sediminimaris</name>
    <dbReference type="NCBI Taxonomy" id="547162"/>
    <lineage>
        <taxon>Bacteria</taxon>
        <taxon>Bacillati</taxon>
        <taxon>Actinomycetota</taxon>
        <taxon>Actinomycetes</taxon>
        <taxon>Micromonosporales</taxon>
        <taxon>Micromonosporaceae</taxon>
        <taxon>Micromonospora</taxon>
    </lineage>
</organism>